<dbReference type="InterPro" id="IPR003593">
    <property type="entry name" value="AAA+_ATPase"/>
</dbReference>
<keyword evidence="6" id="KW-1185">Reference proteome</keyword>
<organism evidence="5 6">
    <name type="scientific">Prauserella marina</name>
    <dbReference type="NCBI Taxonomy" id="530584"/>
    <lineage>
        <taxon>Bacteria</taxon>
        <taxon>Bacillati</taxon>
        <taxon>Actinomycetota</taxon>
        <taxon>Actinomycetes</taxon>
        <taxon>Pseudonocardiales</taxon>
        <taxon>Pseudonocardiaceae</taxon>
        <taxon>Prauserella</taxon>
    </lineage>
</organism>
<comment type="similarity">
    <text evidence="1">Belongs to the ABC transporter superfamily.</text>
</comment>
<evidence type="ECO:0000256" key="1">
    <source>
        <dbReference type="ARBA" id="ARBA00005417"/>
    </source>
</evidence>
<dbReference type="InterPro" id="IPR050319">
    <property type="entry name" value="ABC_transp_ATP-bind"/>
</dbReference>
<dbReference type="PANTHER" id="PTHR43776">
    <property type="entry name" value="TRANSPORT ATP-BINDING PROTEIN"/>
    <property type="match status" value="1"/>
</dbReference>
<dbReference type="PROSITE" id="PS50893">
    <property type="entry name" value="ABC_TRANSPORTER_2"/>
    <property type="match status" value="2"/>
</dbReference>
<dbReference type="CDD" id="cd03257">
    <property type="entry name" value="ABC_NikE_OppD_transporters"/>
    <property type="match status" value="2"/>
</dbReference>
<dbReference type="GO" id="GO:0015833">
    <property type="term" value="P:peptide transport"/>
    <property type="evidence" value="ECO:0007669"/>
    <property type="project" value="InterPro"/>
</dbReference>
<keyword evidence="2" id="KW-0813">Transport</keyword>
<dbReference type="EMBL" id="FMZE01000005">
    <property type="protein sequence ID" value="SDD06033.1"/>
    <property type="molecule type" value="Genomic_DNA"/>
</dbReference>
<dbReference type="Gene3D" id="3.40.50.300">
    <property type="entry name" value="P-loop containing nucleotide triphosphate hydrolases"/>
    <property type="match status" value="2"/>
</dbReference>
<dbReference type="SMART" id="SM00382">
    <property type="entry name" value="AAA"/>
    <property type="match status" value="2"/>
</dbReference>
<dbReference type="InterPro" id="IPR027417">
    <property type="entry name" value="P-loop_NTPase"/>
</dbReference>
<evidence type="ECO:0000256" key="2">
    <source>
        <dbReference type="ARBA" id="ARBA00022448"/>
    </source>
</evidence>
<name>A0A1G6RNQ8_9PSEU</name>
<dbReference type="NCBIfam" id="NF007739">
    <property type="entry name" value="PRK10419.1"/>
    <property type="match status" value="2"/>
</dbReference>
<dbReference type="NCBIfam" id="NF008453">
    <property type="entry name" value="PRK11308.1"/>
    <property type="match status" value="2"/>
</dbReference>
<evidence type="ECO:0000313" key="6">
    <source>
        <dbReference type="Proteomes" id="UP000199494"/>
    </source>
</evidence>
<dbReference type="GO" id="GO:0016887">
    <property type="term" value="F:ATP hydrolysis activity"/>
    <property type="evidence" value="ECO:0007669"/>
    <property type="project" value="InterPro"/>
</dbReference>
<dbReference type="Pfam" id="PF00005">
    <property type="entry name" value="ABC_tran"/>
    <property type="match status" value="2"/>
</dbReference>
<dbReference type="InterPro" id="IPR003439">
    <property type="entry name" value="ABC_transporter-like_ATP-bd"/>
</dbReference>
<evidence type="ECO:0000256" key="4">
    <source>
        <dbReference type="ARBA" id="ARBA00022840"/>
    </source>
</evidence>
<dbReference type="GO" id="GO:0005524">
    <property type="term" value="F:ATP binding"/>
    <property type="evidence" value="ECO:0007669"/>
    <property type="project" value="UniProtKB-KW"/>
</dbReference>
<dbReference type="PROSITE" id="PS00211">
    <property type="entry name" value="ABC_TRANSPORTER_1"/>
    <property type="match status" value="1"/>
</dbReference>
<dbReference type="GO" id="GO:0055085">
    <property type="term" value="P:transmembrane transport"/>
    <property type="evidence" value="ECO:0007669"/>
    <property type="project" value="UniProtKB-ARBA"/>
</dbReference>
<proteinExistence type="inferred from homology"/>
<evidence type="ECO:0000256" key="3">
    <source>
        <dbReference type="ARBA" id="ARBA00022741"/>
    </source>
</evidence>
<dbReference type="Proteomes" id="UP000199494">
    <property type="component" value="Unassembled WGS sequence"/>
</dbReference>
<dbReference type="SUPFAM" id="SSF52540">
    <property type="entry name" value="P-loop containing nucleoside triphosphate hydrolases"/>
    <property type="match status" value="2"/>
</dbReference>
<dbReference type="Pfam" id="PF08352">
    <property type="entry name" value="oligo_HPY"/>
    <property type="match status" value="1"/>
</dbReference>
<dbReference type="PANTHER" id="PTHR43776:SF7">
    <property type="entry name" value="D,D-DIPEPTIDE TRANSPORT ATP-BINDING PROTEIN DDPF-RELATED"/>
    <property type="match status" value="1"/>
</dbReference>
<accession>A0A1G6RNQ8</accession>
<dbReference type="InterPro" id="IPR013563">
    <property type="entry name" value="Oligopep_ABC_C"/>
</dbReference>
<dbReference type="FunFam" id="3.40.50.300:FF:000016">
    <property type="entry name" value="Oligopeptide ABC transporter ATP-binding component"/>
    <property type="match status" value="1"/>
</dbReference>
<evidence type="ECO:0000313" key="5">
    <source>
        <dbReference type="EMBL" id="SDD06033.1"/>
    </source>
</evidence>
<dbReference type="AlphaFoldDB" id="A0A1G6RNQ8"/>
<keyword evidence="4 5" id="KW-0067">ATP-binding</keyword>
<dbReference type="STRING" id="530584.SAMN05421630_105389"/>
<dbReference type="InterPro" id="IPR017871">
    <property type="entry name" value="ABC_transporter-like_CS"/>
</dbReference>
<keyword evidence="3" id="KW-0547">Nucleotide-binding</keyword>
<sequence length="540" mass="57288">MTMTEPLLSIGDLAVSYRTASGVVPALRAVNLDVHSGEIMALVGESGSGKSTLAHAVLGLLPRGGSLDGGSLRFEGTELSTLPERALRAVRGAGIALVPQDPVMSLDPVKKVGDQVAEVLLIHGIEGRRGARAAAAELLARAGIDHPESRAGQYPHELSGGLRQRVLIAIALAARPRLIIADEPTSALDVTVQQRILDHLHELAAASNTAILLVTHDLGVAADRAQRVAVMSKGRIVEQGGSRSLLAAPAHDYTRGLLAAAPSLTGLRLRPEREGTEPLVEATGLVKTFTSRSRSSRRDISAVDDVSLRIPKGTTLALVGESGSGKSTTARLLLGLERPRAGTVSFGGTDVTSARGERLRALRGRMQLIYQNPYASLNPRHSVGTIVAEPLRAFGIGNRSEREARARDALDAVTLGSSMARRRPAELSGGQRQRVAIARALVLRPEFVVCDEPVSALDVSVQARILELLVRVQEEFGLTYLFISHDLAVVRQIADQVVVMRAGKVEEAGSASEVLGAPRSAYTRQLLAAIPGRRVGEEVR</sequence>
<gene>
    <name evidence="5" type="ORF">SAMN05421630_105389</name>
</gene>
<reference evidence="5 6" key="1">
    <citation type="submission" date="2016-10" db="EMBL/GenBank/DDBJ databases">
        <authorList>
            <person name="de Groot N.N."/>
        </authorList>
    </citation>
    <scope>NUCLEOTIDE SEQUENCE [LARGE SCALE GENOMIC DNA]</scope>
    <source>
        <strain evidence="5 6">CGMCC 4.5506</strain>
    </source>
</reference>
<protein>
    <submittedName>
        <fullName evidence="5">Peptide/nickel transport system ATP-binding protein</fullName>
    </submittedName>
</protein>